<dbReference type="Pfam" id="PF03993">
    <property type="entry name" value="DUF349"/>
    <property type="match status" value="5"/>
</dbReference>
<protein>
    <recommendedName>
        <fullName evidence="5">Chromosome segregation protein</fullName>
    </recommendedName>
</protein>
<evidence type="ECO:0000256" key="2">
    <source>
        <dbReference type="SAM" id="MobiDB-lite"/>
    </source>
</evidence>
<evidence type="ECO:0000313" key="4">
    <source>
        <dbReference type="Proteomes" id="UP000045051"/>
    </source>
</evidence>
<dbReference type="Proteomes" id="UP000045051">
    <property type="component" value="Unassembled WGS sequence"/>
</dbReference>
<evidence type="ECO:0008006" key="5">
    <source>
        <dbReference type="Google" id="ProtNLM"/>
    </source>
</evidence>
<reference evidence="3 4" key="1">
    <citation type="submission" date="2015-01" db="EMBL/GenBank/DDBJ databases">
        <authorList>
            <person name="Xiang T."/>
            <person name="Song Y."/>
            <person name="Huang L."/>
            <person name="Wang B."/>
            <person name="Wu P."/>
        </authorList>
    </citation>
    <scope>NUCLEOTIDE SEQUENCE [LARGE SCALE GENOMIC DNA]</scope>
    <source>
        <strain evidence="3 4">CcD38</strain>
    </source>
</reference>
<dbReference type="InterPro" id="IPR007139">
    <property type="entry name" value="DUF349"/>
</dbReference>
<accession>A0A0B7I0J3</accession>
<feature type="region of interest" description="Disordered" evidence="2">
    <location>
        <begin position="1"/>
        <end position="30"/>
    </location>
</feature>
<feature type="compositionally biased region" description="Polar residues" evidence="2">
    <location>
        <begin position="15"/>
        <end position="30"/>
    </location>
</feature>
<gene>
    <name evidence="3" type="ORF">CCAND38_10130</name>
</gene>
<organism evidence="3 4">
    <name type="scientific">Capnocytophaga canis</name>
    <dbReference type="NCBI Taxonomy" id="1848903"/>
    <lineage>
        <taxon>Bacteria</taxon>
        <taxon>Pseudomonadati</taxon>
        <taxon>Bacteroidota</taxon>
        <taxon>Flavobacteriia</taxon>
        <taxon>Flavobacteriales</taxon>
        <taxon>Flavobacteriaceae</taxon>
        <taxon>Capnocytophaga</taxon>
    </lineage>
</organism>
<feature type="coiled-coil region" evidence="1">
    <location>
        <begin position="538"/>
        <end position="629"/>
    </location>
</feature>
<evidence type="ECO:0000313" key="3">
    <source>
        <dbReference type="EMBL" id="CEN43253.1"/>
    </source>
</evidence>
<dbReference type="EMBL" id="CDOI01000001">
    <property type="protein sequence ID" value="CEN43253.1"/>
    <property type="molecule type" value="Genomic_DNA"/>
</dbReference>
<keyword evidence="1" id="KW-0175">Coiled coil</keyword>
<proteinExistence type="predicted"/>
<feature type="coiled-coil region" evidence="1">
    <location>
        <begin position="376"/>
        <end position="415"/>
    </location>
</feature>
<dbReference type="AlphaFoldDB" id="A0A0B7I0J3"/>
<evidence type="ECO:0000256" key="1">
    <source>
        <dbReference type="SAM" id="Coils"/>
    </source>
</evidence>
<name>A0A0B7I0J3_9FLAO</name>
<sequence>MSELNNEQLPDVTKTPHSTNQEVNVTHNSDATQHILNEINRENAEDAEDLDNKKRHEIPMLHYEAMSLDALKQEFKKLLHTEKVQAIKKHVDAIKNEFDKKYEELLEEKKEEYVADGGEEYDFKYEHPLHREFYTLINEYRDKRNQYYKDLEVVHQENLIKRREIIEEIKNLINVEENINTTFKHFQQLQDRWRKAGAVSHSEYNDLWNNYYHHVENFYDFIDLSRDLRDIDFKRNLEEKQKIVEKAEALAESDVDPIKAFHELQLLHKVWKEDIGPVAREYREEIWHRFSNATKAVHEKRQYYFDNLDKMYEANAVKKNEIIEKLKTVAERKITTHGAWQKGIKEVENLREQFLNTGRVPNTLTEEIWHKFKEVVREFNRKKNSYYKNLKKEQQENLEKKLALLEIAKNNKDSQDWEAVTPVMKKIQEDWKAIGNVPKKNTDKIWKEFRKACNDYFDQYHKAVRNNQNKEFEALEKKKEFLDKIKEYQLGDNREKELETLQGFVEQWDSFGKVPHAKKGIDLKFHKIIDSFYKKLDFDKQEIELIKYNNKLERLANDDNEDLLTNEMMFVRRKIDEIKAEVLQLENNLQFFSNVDDKNPLVRDVIRNINHQKETLETWKAKLRELRTLQNAQSKEEESTEE</sequence>
<keyword evidence="4" id="KW-1185">Reference proteome</keyword>